<dbReference type="EMBL" id="SJPW01000008">
    <property type="protein sequence ID" value="TWU46208.1"/>
    <property type="molecule type" value="Genomic_DNA"/>
</dbReference>
<organism evidence="2 3">
    <name type="scientific">Rubripirellula tenax</name>
    <dbReference type="NCBI Taxonomy" id="2528015"/>
    <lineage>
        <taxon>Bacteria</taxon>
        <taxon>Pseudomonadati</taxon>
        <taxon>Planctomycetota</taxon>
        <taxon>Planctomycetia</taxon>
        <taxon>Pirellulales</taxon>
        <taxon>Pirellulaceae</taxon>
        <taxon>Rubripirellula</taxon>
    </lineage>
</organism>
<evidence type="ECO:0000313" key="3">
    <source>
        <dbReference type="Proteomes" id="UP000318288"/>
    </source>
</evidence>
<protein>
    <submittedName>
        <fullName evidence="2">Uncharacterized protein</fullName>
    </submittedName>
</protein>
<dbReference type="RefSeq" id="WP_146461923.1">
    <property type="nucleotide sequence ID" value="NZ_SJPW01000008.1"/>
</dbReference>
<evidence type="ECO:0000256" key="1">
    <source>
        <dbReference type="SAM" id="MobiDB-lite"/>
    </source>
</evidence>
<dbReference type="AlphaFoldDB" id="A0A5C6EBE1"/>
<proteinExistence type="predicted"/>
<sequence length="186" mass="20205">MNRNLAMFLSLVLAMFVVDTLVAQDSIDRRSALRPRSDTSKGIVAPGANLQRRTPRQADVPVRVPAGNQTANGIPHSHGPGNHVHDDQVFRGHGNHGVRYPVYGSGYGNGYPIQYGYPSQYGYSGPYYDQGYYGYGSYGYGVPIYGYGYGGYYGRGSITRGTPPSATPGSHYFGNPHASQYIPGTR</sequence>
<feature type="region of interest" description="Disordered" evidence="1">
    <location>
        <begin position="31"/>
        <end position="57"/>
    </location>
</feature>
<reference evidence="2 3" key="1">
    <citation type="submission" date="2019-02" db="EMBL/GenBank/DDBJ databases">
        <title>Deep-cultivation of Planctomycetes and their phenomic and genomic characterization uncovers novel biology.</title>
        <authorList>
            <person name="Wiegand S."/>
            <person name="Jogler M."/>
            <person name="Boedeker C."/>
            <person name="Pinto D."/>
            <person name="Vollmers J."/>
            <person name="Rivas-Marin E."/>
            <person name="Kohn T."/>
            <person name="Peeters S.H."/>
            <person name="Heuer A."/>
            <person name="Rast P."/>
            <person name="Oberbeckmann S."/>
            <person name="Bunk B."/>
            <person name="Jeske O."/>
            <person name="Meyerdierks A."/>
            <person name="Storesund J.E."/>
            <person name="Kallscheuer N."/>
            <person name="Luecker S."/>
            <person name="Lage O.M."/>
            <person name="Pohl T."/>
            <person name="Merkel B.J."/>
            <person name="Hornburger P."/>
            <person name="Mueller R.-W."/>
            <person name="Bruemmer F."/>
            <person name="Labrenz M."/>
            <person name="Spormann A.M."/>
            <person name="Op Den Camp H."/>
            <person name="Overmann J."/>
            <person name="Amann R."/>
            <person name="Jetten M.S.M."/>
            <person name="Mascher T."/>
            <person name="Medema M.H."/>
            <person name="Devos D.P."/>
            <person name="Kaster A.-K."/>
            <person name="Ovreas L."/>
            <person name="Rohde M."/>
            <person name="Galperin M.Y."/>
            <person name="Jogler C."/>
        </authorList>
    </citation>
    <scope>NUCLEOTIDE SEQUENCE [LARGE SCALE GENOMIC DNA]</scope>
    <source>
        <strain evidence="2 3">Poly51</strain>
    </source>
</reference>
<evidence type="ECO:0000313" key="2">
    <source>
        <dbReference type="EMBL" id="TWU46208.1"/>
    </source>
</evidence>
<gene>
    <name evidence="2" type="ORF">Poly51_56040</name>
</gene>
<accession>A0A5C6EBE1</accession>
<comment type="caution">
    <text evidence="2">The sequence shown here is derived from an EMBL/GenBank/DDBJ whole genome shotgun (WGS) entry which is preliminary data.</text>
</comment>
<dbReference type="Proteomes" id="UP000318288">
    <property type="component" value="Unassembled WGS sequence"/>
</dbReference>
<name>A0A5C6EBE1_9BACT</name>
<feature type="region of interest" description="Disordered" evidence="1">
    <location>
        <begin position="164"/>
        <end position="186"/>
    </location>
</feature>
<keyword evidence="3" id="KW-1185">Reference proteome</keyword>